<evidence type="ECO:0000313" key="2">
    <source>
        <dbReference type="Proteomes" id="UP000830583"/>
    </source>
</evidence>
<gene>
    <name evidence="1" type="ORF">M0M57_00040</name>
</gene>
<keyword evidence="2" id="KW-1185">Reference proteome</keyword>
<reference evidence="1" key="1">
    <citation type="submission" date="2022-04" db="EMBL/GenBank/DDBJ databases">
        <title>Consumption of N2O by Flavobacterium azooxidireducens sp. nov. isolated from Decomposing Leaf Litter of Phragmites australis (Cav.).</title>
        <authorList>
            <person name="Behrendt U."/>
            <person name="Spanner T."/>
            <person name="Augustin J."/>
            <person name="Horn M.A."/>
            <person name="Kolb S."/>
            <person name="Ulrich A."/>
        </authorList>
    </citation>
    <scope>NUCLEOTIDE SEQUENCE</scope>
    <source>
        <strain evidence="1">IGB 4-14</strain>
    </source>
</reference>
<protein>
    <recommendedName>
        <fullName evidence="3">Bacteriocin</fullName>
    </recommendedName>
</protein>
<dbReference type="EMBL" id="CP096205">
    <property type="protein sequence ID" value="UPQ79247.1"/>
    <property type="molecule type" value="Genomic_DNA"/>
</dbReference>
<sequence length="76" mass="8159">MKKSILNLEGVTVLNKTELKKIEGSGRRNCTLTGNEQIIYSGGEAVGYSCEWTCTRTFLGIGIGEVTGWGGCSVWG</sequence>
<accession>A0ABY4KEL5</accession>
<evidence type="ECO:0008006" key="3">
    <source>
        <dbReference type="Google" id="ProtNLM"/>
    </source>
</evidence>
<name>A0ABY4KEL5_9FLAO</name>
<evidence type="ECO:0000313" key="1">
    <source>
        <dbReference type="EMBL" id="UPQ79247.1"/>
    </source>
</evidence>
<dbReference type="Proteomes" id="UP000830583">
    <property type="component" value="Chromosome"/>
</dbReference>
<organism evidence="1 2">
    <name type="scientific">Flavobacterium azooxidireducens</name>
    <dbReference type="NCBI Taxonomy" id="1871076"/>
    <lineage>
        <taxon>Bacteria</taxon>
        <taxon>Pseudomonadati</taxon>
        <taxon>Bacteroidota</taxon>
        <taxon>Flavobacteriia</taxon>
        <taxon>Flavobacteriales</taxon>
        <taxon>Flavobacteriaceae</taxon>
        <taxon>Flavobacterium</taxon>
    </lineage>
</organism>
<proteinExistence type="predicted"/>
<dbReference type="RefSeq" id="WP_248434239.1">
    <property type="nucleotide sequence ID" value="NZ_CP096205.1"/>
</dbReference>